<dbReference type="SUPFAM" id="SSF53335">
    <property type="entry name" value="S-adenosyl-L-methionine-dependent methyltransferases"/>
    <property type="match status" value="1"/>
</dbReference>
<name>B8GDB6_CHLAD</name>
<dbReference type="HOGENOM" id="CLU_068669_0_1_0"/>
<dbReference type="EMBL" id="CP001337">
    <property type="protein sequence ID" value="ACL25183.1"/>
    <property type="molecule type" value="Genomic_DNA"/>
</dbReference>
<dbReference type="GO" id="GO:0008168">
    <property type="term" value="F:methyltransferase activity"/>
    <property type="evidence" value="ECO:0007669"/>
    <property type="project" value="UniProtKB-KW"/>
</dbReference>
<evidence type="ECO:0000313" key="1">
    <source>
        <dbReference type="EMBL" id="ACL25183.1"/>
    </source>
</evidence>
<dbReference type="CDD" id="cd02440">
    <property type="entry name" value="AdoMet_MTases"/>
    <property type="match status" value="1"/>
</dbReference>
<sequence>MTILYSTSFIPEAICKICNHTGATPVFSGPDRLMCLPGVFQFVRCSYCGTFYQWPKLPWDELQKYYQGDYDSYISALADEPSRIRRWLRRRYTLKMRRFVEQFAQNGVLLDIGCGTGVFLEEMQMSGRWQLHGIEPTTTAANYVRQRFGIPVINSLVEQVSLPDCTFDVVTMWNVFEHLSDPKLVIQKVYHSLKPNGIAIIAVPNYESLSRVIFGKYWCGWDLPRHLFILPSTTLLELVKRTGFTVRQHKCFIGTYALLGHSLSFLQQDLTGSKQTALSILQKIYISPIGRLLFYPLQYMTEQTGLASIKVWALQKT</sequence>
<organism evidence="1 2">
    <name type="scientific">Chloroflexus aggregans (strain MD-66 / DSM 9485)</name>
    <dbReference type="NCBI Taxonomy" id="326427"/>
    <lineage>
        <taxon>Bacteria</taxon>
        <taxon>Bacillati</taxon>
        <taxon>Chloroflexota</taxon>
        <taxon>Chloroflexia</taxon>
        <taxon>Chloroflexales</taxon>
        <taxon>Chloroflexineae</taxon>
        <taxon>Chloroflexaceae</taxon>
        <taxon>Chloroflexus</taxon>
    </lineage>
</organism>
<dbReference type="eggNOG" id="COG2227">
    <property type="taxonomic scope" value="Bacteria"/>
</dbReference>
<proteinExistence type="predicted"/>
<dbReference type="RefSeq" id="WP_015941041.1">
    <property type="nucleotide sequence ID" value="NC_011831.1"/>
</dbReference>
<dbReference type="KEGG" id="cag:Cagg_2304"/>
<dbReference type="PANTHER" id="PTHR43861">
    <property type="entry name" value="TRANS-ACONITATE 2-METHYLTRANSFERASE-RELATED"/>
    <property type="match status" value="1"/>
</dbReference>
<keyword evidence="2" id="KW-1185">Reference proteome</keyword>
<dbReference type="OrthoDB" id="9787662at2"/>
<gene>
    <name evidence="1" type="ordered locus">Cagg_2304</name>
</gene>
<accession>B8GDB6</accession>
<reference evidence="1" key="1">
    <citation type="submission" date="2008-12" db="EMBL/GenBank/DDBJ databases">
        <title>Complete sequence of Chloroflexus aggregans DSM 9485.</title>
        <authorList>
            <consortium name="US DOE Joint Genome Institute"/>
            <person name="Lucas S."/>
            <person name="Copeland A."/>
            <person name="Lapidus A."/>
            <person name="Glavina del Rio T."/>
            <person name="Dalin E."/>
            <person name="Tice H."/>
            <person name="Pitluck S."/>
            <person name="Foster B."/>
            <person name="Larimer F."/>
            <person name="Land M."/>
            <person name="Hauser L."/>
            <person name="Kyrpides N."/>
            <person name="Mikhailova N."/>
            <person name="Bryant D."/>
            <person name="Richardson P."/>
        </authorList>
    </citation>
    <scope>NUCLEOTIDE SEQUENCE</scope>
    <source>
        <strain evidence="1">DSM 9485</strain>
    </source>
</reference>
<protein>
    <submittedName>
        <fullName evidence="1">Methyltransferase type 11</fullName>
    </submittedName>
</protein>
<keyword evidence="1" id="KW-0489">Methyltransferase</keyword>
<keyword evidence="1" id="KW-0808">Transferase</keyword>
<dbReference type="AlphaFoldDB" id="B8GDB6"/>
<dbReference type="Pfam" id="PF13489">
    <property type="entry name" value="Methyltransf_23"/>
    <property type="match status" value="1"/>
</dbReference>
<dbReference type="GO" id="GO:0032259">
    <property type="term" value="P:methylation"/>
    <property type="evidence" value="ECO:0007669"/>
    <property type="project" value="UniProtKB-KW"/>
</dbReference>
<dbReference type="Proteomes" id="UP000002508">
    <property type="component" value="Chromosome"/>
</dbReference>
<dbReference type="STRING" id="326427.Cagg_2304"/>
<evidence type="ECO:0000313" key="2">
    <source>
        <dbReference type="Proteomes" id="UP000002508"/>
    </source>
</evidence>
<dbReference type="PANTHER" id="PTHR43861:SF6">
    <property type="entry name" value="METHYLTRANSFERASE TYPE 11"/>
    <property type="match status" value="1"/>
</dbReference>
<dbReference type="Gene3D" id="3.40.50.150">
    <property type="entry name" value="Vaccinia Virus protein VP39"/>
    <property type="match status" value="1"/>
</dbReference>
<dbReference type="InterPro" id="IPR029063">
    <property type="entry name" value="SAM-dependent_MTases_sf"/>
</dbReference>